<dbReference type="Proteomes" id="UP000006310">
    <property type="component" value="Chromosome 7"/>
</dbReference>
<comment type="similarity">
    <text evidence="1">Belongs to the palA/RIM20 family.</text>
</comment>
<dbReference type="eggNOG" id="KOG2220">
    <property type="taxonomic scope" value="Eukaryota"/>
</dbReference>
<evidence type="ECO:0000313" key="3">
    <source>
        <dbReference type="EMBL" id="CCK71343.1"/>
    </source>
</evidence>
<evidence type="ECO:0000313" key="4">
    <source>
        <dbReference type="Proteomes" id="UP000006310"/>
    </source>
</evidence>
<dbReference type="InterPro" id="IPR025304">
    <property type="entry name" value="ALIX_V_dom"/>
</dbReference>
<dbReference type="Pfam" id="PF13949">
    <property type="entry name" value="ALIX_LYPXL_bnd"/>
    <property type="match status" value="2"/>
</dbReference>
<reference evidence="4" key="2">
    <citation type="submission" date="2012-08" db="EMBL/GenBank/DDBJ databases">
        <title>Genome sequence of Kazachstania naganishii.</title>
        <authorList>
            <person name="Gordon J.L."/>
            <person name="Armisen D."/>
            <person name="Proux-Wera E."/>
            <person name="OhEigeartaigh S.S."/>
            <person name="Byrne K.P."/>
            <person name="Wolfe K.H."/>
        </authorList>
    </citation>
    <scope>NUCLEOTIDE SEQUENCE [LARGE SCALE GENOMIC DNA]</scope>
    <source>
        <strain evidence="4">ATCC MYA-139 / BCRC 22969 / CBS 8797 / CCRC 22969 / KCTC 17520 / NBRC 10181 / NCYC 3082</strain>
    </source>
</reference>
<dbReference type="OMA" id="VSHAEEM"/>
<dbReference type="InterPro" id="IPR004328">
    <property type="entry name" value="BRO1_dom"/>
</dbReference>
<dbReference type="GO" id="GO:0030435">
    <property type="term" value="P:sporulation resulting in formation of a cellular spore"/>
    <property type="evidence" value="ECO:0007669"/>
    <property type="project" value="EnsemblFungi"/>
</dbReference>
<dbReference type="EMBL" id="HE978320">
    <property type="protein sequence ID" value="CCK71343.1"/>
    <property type="molecule type" value="Genomic_DNA"/>
</dbReference>
<dbReference type="Gene3D" id="1.20.140.50">
    <property type="entry name" value="alix/aip1 like domains"/>
    <property type="match status" value="1"/>
</dbReference>
<evidence type="ECO:0000259" key="2">
    <source>
        <dbReference type="PROSITE" id="PS51180"/>
    </source>
</evidence>
<name>J7RNY0_HUIN7</name>
<keyword evidence="4" id="KW-1185">Reference proteome</keyword>
<dbReference type="Gene3D" id="1.25.40.280">
    <property type="entry name" value="alix/aip1 like domains"/>
    <property type="match status" value="1"/>
</dbReference>
<proteinExistence type="inferred from homology"/>
<dbReference type="GeneID" id="34527067"/>
<dbReference type="HOGENOM" id="CLU_007181_3_1_1"/>
<gene>
    <name evidence="3" type="primary">KNAG0G02860</name>
    <name evidence="3" type="ordered locus">KNAG_0G02860</name>
</gene>
<dbReference type="GO" id="GO:0016485">
    <property type="term" value="P:protein processing"/>
    <property type="evidence" value="ECO:0007669"/>
    <property type="project" value="EnsemblFungi"/>
</dbReference>
<dbReference type="OrthoDB" id="64867at2759"/>
<dbReference type="RefSeq" id="XP_022465589.1">
    <property type="nucleotide sequence ID" value="XM_022609166.1"/>
</dbReference>
<dbReference type="STRING" id="1071383.J7RNY0"/>
<organism evidence="3 4">
    <name type="scientific">Huiozyma naganishii (strain ATCC MYA-139 / BCRC 22969 / CBS 8797 / KCTC 17520 / NBRC 10181 / NCYC 3082 / Yp74L-3)</name>
    <name type="common">Yeast</name>
    <name type="synonym">Kazachstania naganishii</name>
    <dbReference type="NCBI Taxonomy" id="1071383"/>
    <lineage>
        <taxon>Eukaryota</taxon>
        <taxon>Fungi</taxon>
        <taxon>Dikarya</taxon>
        <taxon>Ascomycota</taxon>
        <taxon>Saccharomycotina</taxon>
        <taxon>Saccharomycetes</taxon>
        <taxon>Saccharomycetales</taxon>
        <taxon>Saccharomycetaceae</taxon>
        <taxon>Huiozyma</taxon>
    </lineage>
</organism>
<feature type="domain" description="BRO1" evidence="2">
    <location>
        <begin position="2"/>
        <end position="386"/>
    </location>
</feature>
<dbReference type="Pfam" id="PF03097">
    <property type="entry name" value="BRO1"/>
    <property type="match status" value="1"/>
</dbReference>
<dbReference type="InterPro" id="IPR038499">
    <property type="entry name" value="BRO1_sf"/>
</dbReference>
<dbReference type="GO" id="GO:0005777">
    <property type="term" value="C:peroxisome"/>
    <property type="evidence" value="ECO:0007669"/>
    <property type="project" value="EnsemblFungi"/>
</dbReference>
<dbReference type="KEGG" id="kng:KNAG_0G02860"/>
<dbReference type="AlphaFoldDB" id="J7RNY0"/>
<evidence type="ECO:0000256" key="1">
    <source>
        <dbReference type="ARBA" id="ARBA00038154"/>
    </source>
</evidence>
<dbReference type="GO" id="GO:0005768">
    <property type="term" value="C:endosome"/>
    <property type="evidence" value="ECO:0007669"/>
    <property type="project" value="TreeGrafter"/>
</dbReference>
<dbReference type="GO" id="GO:0001403">
    <property type="term" value="P:invasive growth in response to glucose limitation"/>
    <property type="evidence" value="ECO:0007669"/>
    <property type="project" value="EnsemblFungi"/>
</dbReference>
<accession>J7RNY0</accession>
<sequence>MDFAAIPLKRTVEIDVAAGVALLIDATAVQSSKQFEGDLHTVQSLRETVRNPDVSLEAVRDHVRYYKCLDQLMEKFPGDQVKFTWFQTFSNKSIPSAQSSFRWEQLNVLYNIASLYTLLALDLNGVDEGSVALQCKYFQMSAIIWMHLIEVSEGGTGSESKDLTRGDAPVADVATLKAFRLLMLAQAMVCFWRKTLFTGKINDRTVARLASQIHSFYDQCETHAEKSILILSDWIKHIHDKAVYFKAVTLYRMGKDYHTQEQYGVEIACYNQVFKMLSAPTSLNVDTFLGDVSASFKDVKRDNDFIYHQEVPAQAPVLVSPLNMIKTDTPMWEALCKIVDVGVVPALFEDLLPLEIIEASTVFKERQVKYVQENLIAPLDALTKILNAALEENDTSGINLLRSIDGDEVKQVESSMSNLLKTQKNVASKLQESESMLVQEAELDSNYRKQYGSLRWTLPESSIVNKPYHDKLSLLKSYLEKGIQVDLQNSETFKSIDISLITSEDPRMSPGGSPLLDEIATVLKKRAGKKLEVEEKAWHLPLLPQLIDRYKRDKSTDNFETVYLNHLQQAFIADLKFLDNEKKLNNELVTKLQVEGTDNGIVKRLDPRQLYVEDFNYSSQLFNEVKTNTVEGSNFYEDLIKLLDTFYNEVYEFVNSRKMEAQRMSEKLLSTS</sequence>
<reference evidence="3 4" key="1">
    <citation type="journal article" date="2011" name="Proc. Natl. Acad. Sci. U.S.A.">
        <title>Evolutionary erosion of yeast sex chromosomes by mating-type switching accidents.</title>
        <authorList>
            <person name="Gordon J.L."/>
            <person name="Armisen D."/>
            <person name="Proux-Wera E."/>
            <person name="Oheigeartaigh S.S."/>
            <person name="Byrne K.P."/>
            <person name="Wolfe K.H."/>
        </authorList>
    </citation>
    <scope>NUCLEOTIDE SEQUENCE [LARGE SCALE GENOMIC DNA]</scope>
    <source>
        <strain evidence="4">ATCC MYA-139 / BCRC 22969 / CBS 8797 / CCRC 22969 / KCTC 17520 / NBRC 10181 / NCYC 3082</strain>
    </source>
</reference>
<dbReference type="PROSITE" id="PS51180">
    <property type="entry name" value="BRO1"/>
    <property type="match status" value="1"/>
</dbReference>
<protein>
    <recommendedName>
        <fullName evidence="2">BRO1 domain-containing protein</fullName>
    </recommendedName>
</protein>
<dbReference type="SMART" id="SM01041">
    <property type="entry name" value="BRO1"/>
    <property type="match status" value="1"/>
</dbReference>
<dbReference type="Gene3D" id="1.20.120.560">
    <property type="entry name" value="alix/aip1 in complex with the ypdl late domain"/>
    <property type="match status" value="1"/>
</dbReference>
<dbReference type="PANTHER" id="PTHR23030:SF39">
    <property type="entry name" value="PROGRAMMED CELL DEATH 6-INTERACTING PROTEIN"/>
    <property type="match status" value="1"/>
</dbReference>
<dbReference type="PANTHER" id="PTHR23030">
    <property type="entry name" value="PCD6 INTERACTING PROTEIN-RELATED"/>
    <property type="match status" value="1"/>
</dbReference>